<name>A0A2U3DUH4_PURLI</name>
<reference evidence="2" key="3">
    <citation type="submission" date="2023-11" db="EMBL/GenBank/DDBJ databases">
        <authorList>
            <person name="Beijen E."/>
            <person name="Ohm R.A."/>
        </authorList>
    </citation>
    <scope>NUCLEOTIDE SEQUENCE</scope>
    <source>
        <strain evidence="2">CBS 150709</strain>
    </source>
</reference>
<dbReference type="Proteomes" id="UP000245956">
    <property type="component" value="Unassembled WGS sequence"/>
</dbReference>
<evidence type="ECO:0000313" key="2">
    <source>
        <dbReference type="EMBL" id="KAK4089966.1"/>
    </source>
</evidence>
<dbReference type="AlphaFoldDB" id="A0A2U3DUH4"/>
<comment type="caution">
    <text evidence="3">The sequence shown here is derived from an EMBL/GenBank/DDBJ whole genome shotgun (WGS) entry which is preliminary data.</text>
</comment>
<reference evidence="3 4" key="2">
    <citation type="journal article" date="2016" name="Front. Microbiol.">
        <title>Genome and transcriptome sequences reveal the specific parasitism of the nematophagous Purpureocillium lilacinum 36-1.</title>
        <authorList>
            <person name="Xie J."/>
            <person name="Li S."/>
            <person name="Mo C."/>
            <person name="Xiao X."/>
            <person name="Peng D."/>
            <person name="Wang G."/>
            <person name="Xiao Y."/>
        </authorList>
    </citation>
    <scope>NUCLEOTIDE SEQUENCE [LARGE SCALE GENOMIC DNA]</scope>
    <source>
        <strain evidence="3 4">36-1</strain>
    </source>
</reference>
<reference evidence="3" key="1">
    <citation type="submission" date="2015-05" db="EMBL/GenBank/DDBJ databases">
        <authorList>
            <person name="Wang D.B."/>
            <person name="Wang M."/>
        </authorList>
    </citation>
    <scope>NUCLEOTIDE SEQUENCE</scope>
    <source>
        <strain evidence="3">36-1</strain>
    </source>
</reference>
<dbReference type="EMBL" id="JAWRVI010000017">
    <property type="protein sequence ID" value="KAK4089966.1"/>
    <property type="molecule type" value="Genomic_DNA"/>
</dbReference>
<reference evidence="2 5" key="4">
    <citation type="journal article" date="2024" name="Microbiol. Resour. Announc.">
        <title>Genome annotations for the ascomycete fungi Trichoderma harzianum, Trichoderma aggressivum, and Purpureocillium lilacinum.</title>
        <authorList>
            <person name="Beijen E.P.W."/>
            <person name="Ohm R.A."/>
        </authorList>
    </citation>
    <scope>NUCLEOTIDE SEQUENCE [LARGE SCALE GENOMIC DNA]</scope>
    <source>
        <strain evidence="2 5">CBS 150709</strain>
    </source>
</reference>
<feature type="chain" id="PRO_5015521234" evidence="1">
    <location>
        <begin position="23"/>
        <end position="125"/>
    </location>
</feature>
<gene>
    <name evidence="3" type="ORF">PCL_05635</name>
    <name evidence="2" type="ORF">Purlil1_5592</name>
</gene>
<evidence type="ECO:0000313" key="5">
    <source>
        <dbReference type="Proteomes" id="UP001287286"/>
    </source>
</evidence>
<organism evidence="3 4">
    <name type="scientific">Purpureocillium lilacinum</name>
    <name type="common">Paecilomyces lilacinus</name>
    <dbReference type="NCBI Taxonomy" id="33203"/>
    <lineage>
        <taxon>Eukaryota</taxon>
        <taxon>Fungi</taxon>
        <taxon>Dikarya</taxon>
        <taxon>Ascomycota</taxon>
        <taxon>Pezizomycotina</taxon>
        <taxon>Sordariomycetes</taxon>
        <taxon>Hypocreomycetidae</taxon>
        <taxon>Hypocreales</taxon>
        <taxon>Ophiocordycipitaceae</taxon>
        <taxon>Purpureocillium</taxon>
    </lineage>
</organism>
<evidence type="ECO:0000313" key="4">
    <source>
        <dbReference type="Proteomes" id="UP000245956"/>
    </source>
</evidence>
<proteinExistence type="predicted"/>
<evidence type="ECO:0000256" key="1">
    <source>
        <dbReference type="SAM" id="SignalP"/>
    </source>
</evidence>
<accession>A0A2U3DUH4</accession>
<dbReference type="Proteomes" id="UP001287286">
    <property type="component" value="Unassembled WGS sequence"/>
</dbReference>
<protein>
    <submittedName>
        <fullName evidence="3">Uncharacterized protein</fullName>
    </submittedName>
</protein>
<feature type="signal peptide" evidence="1">
    <location>
        <begin position="1"/>
        <end position="22"/>
    </location>
</feature>
<keyword evidence="5" id="KW-1185">Reference proteome</keyword>
<sequence length="125" mass="13747">MKAFGSIIGVCAGFLAVGSSLATVQTVPGRTVESRSTTKFVAAPPPPPRIESKQWHELATHIGTRLLRNVYGQAKDEGWTPQALAIWLKTLHSCKLERGKYSWGQDLHFDSIRCTERLVKAGNQS</sequence>
<dbReference type="EMBL" id="LCWV01000029">
    <property type="protein sequence ID" value="PWI65907.1"/>
    <property type="molecule type" value="Genomic_DNA"/>
</dbReference>
<evidence type="ECO:0000313" key="3">
    <source>
        <dbReference type="EMBL" id="PWI65907.1"/>
    </source>
</evidence>
<keyword evidence="1" id="KW-0732">Signal</keyword>